<dbReference type="Pfam" id="PF05685">
    <property type="entry name" value="Uma2"/>
    <property type="match status" value="1"/>
</dbReference>
<proteinExistence type="predicted"/>
<dbReference type="PANTHER" id="PTHR34107:SF2">
    <property type="entry name" value="SLL0888 PROTEIN"/>
    <property type="match status" value="1"/>
</dbReference>
<dbReference type="GO" id="GO:0004519">
    <property type="term" value="F:endonuclease activity"/>
    <property type="evidence" value="ECO:0007669"/>
    <property type="project" value="UniProtKB-KW"/>
</dbReference>
<reference evidence="3" key="1">
    <citation type="journal article" date="2019" name="Int. J. Syst. Evol. Microbiol.">
        <title>The Global Catalogue of Microorganisms (GCM) 10K type strain sequencing project: providing services to taxonomists for standard genome sequencing and annotation.</title>
        <authorList>
            <consortium name="The Broad Institute Genomics Platform"/>
            <consortium name="The Broad Institute Genome Sequencing Center for Infectious Disease"/>
            <person name="Wu L."/>
            <person name="Ma J."/>
        </authorList>
    </citation>
    <scope>NUCLEOTIDE SEQUENCE [LARGE SCALE GENOMIC DNA]</scope>
    <source>
        <strain evidence="3">CCUG 56401</strain>
    </source>
</reference>
<keyword evidence="3" id="KW-1185">Reference proteome</keyword>
<organism evidence="2 3">
    <name type="scientific">Saccharopolyspora rosea</name>
    <dbReference type="NCBI Taxonomy" id="524884"/>
    <lineage>
        <taxon>Bacteria</taxon>
        <taxon>Bacillati</taxon>
        <taxon>Actinomycetota</taxon>
        <taxon>Actinomycetes</taxon>
        <taxon>Pseudonocardiales</taxon>
        <taxon>Pseudonocardiaceae</taxon>
        <taxon>Saccharopolyspora</taxon>
    </lineage>
</organism>
<sequence length="192" mass="21010">MYITPWPDHLLTLDEFAALPEDNSRHYELQEGVLTGAPRPGVLHQRMVTAVAAALDRVLPADWEALFGVEVVVAERWPPTVRVPDVVVASARAIDEDRAMLHASELLGVVEVSAPGSRCLDAVTKRYEYAGAAIPLYWIVDVGPPVTLTDYRLSGSAYSVAWHGGGRYEVREPFELSLDLDVLARRPPAPSG</sequence>
<keyword evidence="2" id="KW-0255">Endonuclease</keyword>
<protein>
    <submittedName>
        <fullName evidence="2">Uma2 family endonuclease</fullName>
    </submittedName>
</protein>
<accession>A0ABW3FT44</accession>
<name>A0ABW3FT44_9PSEU</name>
<dbReference type="CDD" id="cd06260">
    <property type="entry name" value="DUF820-like"/>
    <property type="match status" value="1"/>
</dbReference>
<dbReference type="Proteomes" id="UP001597018">
    <property type="component" value="Unassembled WGS sequence"/>
</dbReference>
<gene>
    <name evidence="2" type="ORF">ACFQ16_14360</name>
</gene>
<keyword evidence="2" id="KW-0378">Hydrolase</keyword>
<dbReference type="Gene3D" id="3.90.1570.10">
    <property type="entry name" value="tt1808, chain A"/>
    <property type="match status" value="1"/>
</dbReference>
<dbReference type="RefSeq" id="WP_263250471.1">
    <property type="nucleotide sequence ID" value="NZ_BAABLT010000011.1"/>
</dbReference>
<keyword evidence="2" id="KW-0540">Nuclease</keyword>
<dbReference type="InterPro" id="IPR012296">
    <property type="entry name" value="Nuclease_put_TT1808"/>
</dbReference>
<dbReference type="EMBL" id="JBHTIW010000009">
    <property type="protein sequence ID" value="MFD0920932.1"/>
    <property type="molecule type" value="Genomic_DNA"/>
</dbReference>
<dbReference type="InterPro" id="IPR011335">
    <property type="entry name" value="Restrct_endonuc-II-like"/>
</dbReference>
<evidence type="ECO:0000313" key="2">
    <source>
        <dbReference type="EMBL" id="MFD0920932.1"/>
    </source>
</evidence>
<feature type="domain" description="Putative restriction endonuclease" evidence="1">
    <location>
        <begin position="14"/>
        <end position="143"/>
    </location>
</feature>
<dbReference type="PANTHER" id="PTHR34107">
    <property type="entry name" value="SLL0198 PROTEIN-RELATED"/>
    <property type="match status" value="1"/>
</dbReference>
<evidence type="ECO:0000259" key="1">
    <source>
        <dbReference type="Pfam" id="PF05685"/>
    </source>
</evidence>
<dbReference type="InterPro" id="IPR008538">
    <property type="entry name" value="Uma2"/>
</dbReference>
<evidence type="ECO:0000313" key="3">
    <source>
        <dbReference type="Proteomes" id="UP001597018"/>
    </source>
</evidence>
<comment type="caution">
    <text evidence="2">The sequence shown here is derived from an EMBL/GenBank/DDBJ whole genome shotgun (WGS) entry which is preliminary data.</text>
</comment>
<dbReference type="SUPFAM" id="SSF52980">
    <property type="entry name" value="Restriction endonuclease-like"/>
    <property type="match status" value="1"/>
</dbReference>